<dbReference type="Proteomes" id="UP000321638">
    <property type="component" value="Unassembled WGS sequence"/>
</dbReference>
<dbReference type="OrthoDB" id="9790331at2"/>
<dbReference type="NCBIfam" id="TIGR04025">
    <property type="entry name" value="PPOX_FMN_DR2398"/>
    <property type="match status" value="1"/>
</dbReference>
<dbReference type="Pfam" id="PF01243">
    <property type="entry name" value="PNPOx_N"/>
    <property type="match status" value="1"/>
</dbReference>
<name>A0A5C8PNW0_9HYPH</name>
<keyword evidence="3" id="KW-1185">Reference proteome</keyword>
<evidence type="ECO:0000313" key="2">
    <source>
        <dbReference type="EMBL" id="TXL76005.1"/>
    </source>
</evidence>
<dbReference type="PANTHER" id="PTHR42815">
    <property type="entry name" value="FAD-BINDING, PUTATIVE (AFU_ORTHOLOGUE AFUA_6G07600)-RELATED"/>
    <property type="match status" value="1"/>
</dbReference>
<gene>
    <name evidence="2" type="ORF">FHP25_13000</name>
</gene>
<dbReference type="Gene3D" id="2.30.110.10">
    <property type="entry name" value="Electron Transport, Fmn-binding Protein, Chain A"/>
    <property type="match status" value="1"/>
</dbReference>
<dbReference type="EMBL" id="VDUZ01000012">
    <property type="protein sequence ID" value="TXL76005.1"/>
    <property type="molecule type" value="Genomic_DNA"/>
</dbReference>
<sequence length="222" mass="24090">MPDSLTPAAAGPAVLDADAARALVASYAKPSPMAVAKDIGRIDRHLRRYIEMSPFCCVATADADGRQDVTPRGDPPGSFKVFGEHTVAIPDRPGNNRLDTLKNLLVNSQIGLVFLLPGMDETARVNGIGRLSVDAALLESMAVEGRAPKCAIVVEVREAYLHCAKAFRRSKLWDPATQIDRRSLPSLAGMIRDQVGLSEEAARQAEDRIEKAYRETLWAPTN</sequence>
<feature type="domain" description="Pyridoxamine 5'-phosphate oxidase N-terminal" evidence="1">
    <location>
        <begin position="43"/>
        <end position="163"/>
    </location>
</feature>
<dbReference type="InterPro" id="IPR011576">
    <property type="entry name" value="Pyridox_Oxase_N"/>
</dbReference>
<dbReference type="AlphaFoldDB" id="A0A5C8PNW0"/>
<dbReference type="RefSeq" id="WP_147847366.1">
    <property type="nucleotide sequence ID" value="NZ_VDUZ01000012.1"/>
</dbReference>
<organism evidence="2 3">
    <name type="scientific">Vineibacter terrae</name>
    <dbReference type="NCBI Taxonomy" id="2586908"/>
    <lineage>
        <taxon>Bacteria</taxon>
        <taxon>Pseudomonadati</taxon>
        <taxon>Pseudomonadota</taxon>
        <taxon>Alphaproteobacteria</taxon>
        <taxon>Hyphomicrobiales</taxon>
        <taxon>Vineibacter</taxon>
    </lineage>
</organism>
<evidence type="ECO:0000313" key="3">
    <source>
        <dbReference type="Proteomes" id="UP000321638"/>
    </source>
</evidence>
<comment type="caution">
    <text evidence="2">The sequence shown here is derived from an EMBL/GenBank/DDBJ whole genome shotgun (WGS) entry which is preliminary data.</text>
</comment>
<dbReference type="PANTHER" id="PTHR42815:SF2">
    <property type="entry name" value="FAD-BINDING, PUTATIVE (AFU_ORTHOLOGUE AFUA_6G07600)-RELATED"/>
    <property type="match status" value="1"/>
</dbReference>
<dbReference type="SUPFAM" id="SSF50475">
    <property type="entry name" value="FMN-binding split barrel"/>
    <property type="match status" value="1"/>
</dbReference>
<accession>A0A5C8PNW0</accession>
<dbReference type="InterPro" id="IPR012349">
    <property type="entry name" value="Split_barrel_FMN-bd"/>
</dbReference>
<proteinExistence type="predicted"/>
<evidence type="ECO:0000259" key="1">
    <source>
        <dbReference type="Pfam" id="PF01243"/>
    </source>
</evidence>
<protein>
    <submittedName>
        <fullName evidence="2">Pyridoxamine 5'-phosphate oxidase family protein</fullName>
    </submittedName>
</protein>
<dbReference type="InterPro" id="IPR024029">
    <property type="entry name" value="Pyridox_Oxase_FMN-dep"/>
</dbReference>
<reference evidence="2 3" key="1">
    <citation type="submission" date="2019-06" db="EMBL/GenBank/DDBJ databases">
        <title>New taxonomy in bacterial strain CC-CFT640, isolated from vineyard.</title>
        <authorList>
            <person name="Lin S.-Y."/>
            <person name="Tsai C.-F."/>
            <person name="Young C.-C."/>
        </authorList>
    </citation>
    <scope>NUCLEOTIDE SEQUENCE [LARGE SCALE GENOMIC DNA]</scope>
    <source>
        <strain evidence="2 3">CC-CFT640</strain>
    </source>
</reference>